<dbReference type="GO" id="GO:0016798">
    <property type="term" value="F:hydrolase activity, acting on glycosyl bonds"/>
    <property type="evidence" value="ECO:0007669"/>
    <property type="project" value="UniProtKB-KW"/>
</dbReference>
<dbReference type="InterPro" id="IPR017853">
    <property type="entry name" value="GH"/>
</dbReference>
<keyword evidence="6" id="KW-1185">Reference proteome</keyword>
<organism evidence="5 6">
    <name type="scientific">Syntrophomonas zehnderi OL-4</name>
    <dbReference type="NCBI Taxonomy" id="690567"/>
    <lineage>
        <taxon>Bacteria</taxon>
        <taxon>Bacillati</taxon>
        <taxon>Bacillota</taxon>
        <taxon>Clostridia</taxon>
        <taxon>Eubacteriales</taxon>
        <taxon>Syntrophomonadaceae</taxon>
        <taxon>Syntrophomonas</taxon>
    </lineage>
</organism>
<proteinExistence type="inferred from homology"/>
<dbReference type="EMBL" id="CGIH01000034">
    <property type="protein sequence ID" value="CFX88678.1"/>
    <property type="molecule type" value="Genomic_DNA"/>
</dbReference>
<dbReference type="Gene3D" id="2.60.40.1500">
    <property type="entry name" value="Glycosyl hydrolase domain, family 39"/>
    <property type="match status" value="1"/>
</dbReference>
<evidence type="ECO:0000259" key="4">
    <source>
        <dbReference type="Pfam" id="PF01229"/>
    </source>
</evidence>
<dbReference type="InterPro" id="IPR049166">
    <property type="entry name" value="GH39_cat"/>
</dbReference>
<feature type="domain" description="Glycosyl hydrolases family 39 N-terminal catalytic" evidence="4">
    <location>
        <begin position="1"/>
        <end position="304"/>
    </location>
</feature>
<sequence>MGGPAITGQAAIESPWLDDFLLYCRREQVPVDFVSLHLYPERYPDPEKDRELMDSFIKSDISYEKKNQMLAGIPRIYNGPDYTRQTLQTARAKIEKAWGSLPEICITEWNASAYNRNLVHDTVFVAAFIIHNVVQCIGLADMMAYWTFTDINEEVPLGNAPFHGSFGLVNKDGVKKASYFAYYFLSKLGDQILEKGEGYIITKNQSGIQILLYNFAYYDPFFMTGDTSALTETDRYRVFEDKPAYEATIMLAGLQGAYKITRYRLNRSHGSAFDKWVEMGAPQDMSAEEINYLKNHSFPEMQVKEVVLTGEHKEQTTLPVHGVELILLQRKI</sequence>
<accession>A0A0E3W3K1</accession>
<evidence type="ECO:0000256" key="1">
    <source>
        <dbReference type="ARBA" id="ARBA00008875"/>
    </source>
</evidence>
<dbReference type="SUPFAM" id="SSF51445">
    <property type="entry name" value="(Trans)glycosidases"/>
    <property type="match status" value="1"/>
</dbReference>
<name>A0A0E3W3K1_9FIRM</name>
<dbReference type="STRING" id="690567.2115"/>
<evidence type="ECO:0000256" key="2">
    <source>
        <dbReference type="ARBA" id="ARBA00022801"/>
    </source>
</evidence>
<comment type="similarity">
    <text evidence="1">Belongs to the glycosyl hydrolase 39 family.</text>
</comment>
<dbReference type="AlphaFoldDB" id="A0A0E3W3K1"/>
<dbReference type="Proteomes" id="UP000045545">
    <property type="component" value="Unassembled WGS sequence"/>
</dbReference>
<gene>
    <name evidence="5" type="ORF">2115</name>
</gene>
<keyword evidence="2 5" id="KW-0378">Hydrolase</keyword>
<keyword evidence="3" id="KW-0326">Glycosidase</keyword>
<dbReference type="Gene3D" id="3.20.20.80">
    <property type="entry name" value="Glycosidases"/>
    <property type="match status" value="1"/>
</dbReference>
<evidence type="ECO:0000313" key="6">
    <source>
        <dbReference type="Proteomes" id="UP000045545"/>
    </source>
</evidence>
<evidence type="ECO:0000313" key="5">
    <source>
        <dbReference type="EMBL" id="CFX88678.1"/>
    </source>
</evidence>
<protein>
    <submittedName>
        <fullName evidence="5">Glycoside hydrolase, family 39</fullName>
    </submittedName>
</protein>
<evidence type="ECO:0000256" key="3">
    <source>
        <dbReference type="ARBA" id="ARBA00023295"/>
    </source>
</evidence>
<reference evidence="5 6" key="1">
    <citation type="submission" date="2015-03" db="EMBL/GenBank/DDBJ databases">
        <authorList>
            <person name="Murphy D."/>
        </authorList>
    </citation>
    <scope>NUCLEOTIDE SEQUENCE [LARGE SCALE GENOMIC DNA]</scope>
    <source>
        <strain evidence="5 6">OL-4</strain>
    </source>
</reference>
<dbReference type="Pfam" id="PF01229">
    <property type="entry name" value="Glyco_hydro_39"/>
    <property type="match status" value="1"/>
</dbReference>
<dbReference type="SUPFAM" id="SSF51011">
    <property type="entry name" value="Glycosyl hydrolase domain"/>
    <property type="match status" value="1"/>
</dbReference>